<keyword evidence="3" id="KW-1185">Reference proteome</keyword>
<evidence type="ECO:0000313" key="3">
    <source>
        <dbReference type="Proteomes" id="UP000243217"/>
    </source>
</evidence>
<gene>
    <name evidence="2" type="ORF">THRCLA_01754</name>
</gene>
<proteinExistence type="predicted"/>
<evidence type="ECO:0000256" key="1">
    <source>
        <dbReference type="SAM" id="Phobius"/>
    </source>
</evidence>
<dbReference type="EMBL" id="JNBS01000367">
    <property type="protein sequence ID" value="OQS06196.1"/>
    <property type="molecule type" value="Genomic_DNA"/>
</dbReference>
<keyword evidence="1" id="KW-1133">Transmembrane helix</keyword>
<feature type="transmembrane region" description="Helical" evidence="1">
    <location>
        <begin position="35"/>
        <end position="57"/>
    </location>
</feature>
<feature type="transmembrane region" description="Helical" evidence="1">
    <location>
        <begin position="144"/>
        <end position="164"/>
    </location>
</feature>
<comment type="caution">
    <text evidence="2">The sequence shown here is derived from an EMBL/GenBank/DDBJ whole genome shotgun (WGS) entry which is preliminary data.</text>
</comment>
<reference evidence="2 3" key="1">
    <citation type="journal article" date="2014" name="Genome Biol. Evol.">
        <title>The secreted proteins of Achlya hypogyna and Thraustotheca clavata identify the ancestral oomycete secretome and reveal gene acquisitions by horizontal gene transfer.</title>
        <authorList>
            <person name="Misner I."/>
            <person name="Blouin N."/>
            <person name="Leonard G."/>
            <person name="Richards T.A."/>
            <person name="Lane C.E."/>
        </authorList>
    </citation>
    <scope>NUCLEOTIDE SEQUENCE [LARGE SCALE GENOMIC DNA]</scope>
    <source>
        <strain evidence="2 3">ATCC 34112</strain>
    </source>
</reference>
<dbReference type="Proteomes" id="UP000243217">
    <property type="component" value="Unassembled WGS sequence"/>
</dbReference>
<keyword evidence="1" id="KW-0472">Membrane</keyword>
<organism evidence="2 3">
    <name type="scientific">Thraustotheca clavata</name>
    <dbReference type="NCBI Taxonomy" id="74557"/>
    <lineage>
        <taxon>Eukaryota</taxon>
        <taxon>Sar</taxon>
        <taxon>Stramenopiles</taxon>
        <taxon>Oomycota</taxon>
        <taxon>Saprolegniomycetes</taxon>
        <taxon>Saprolegniales</taxon>
        <taxon>Achlyaceae</taxon>
        <taxon>Thraustotheca</taxon>
    </lineage>
</organism>
<dbReference type="OrthoDB" id="70551at2759"/>
<evidence type="ECO:0000313" key="2">
    <source>
        <dbReference type="EMBL" id="OQS06196.1"/>
    </source>
</evidence>
<name>A0A1W0A7D4_9STRA</name>
<feature type="transmembrane region" description="Helical" evidence="1">
    <location>
        <begin position="170"/>
        <end position="189"/>
    </location>
</feature>
<accession>A0A1W0A7D4</accession>
<dbReference type="AlphaFoldDB" id="A0A1W0A7D4"/>
<feature type="transmembrane region" description="Helical" evidence="1">
    <location>
        <begin position="64"/>
        <end position="85"/>
    </location>
</feature>
<feature type="transmembrane region" description="Helical" evidence="1">
    <location>
        <begin position="12"/>
        <end position="29"/>
    </location>
</feature>
<protein>
    <submittedName>
        <fullName evidence="2">Uncharacterized protein</fullName>
    </submittedName>
</protein>
<feature type="transmembrane region" description="Helical" evidence="1">
    <location>
        <begin position="97"/>
        <end position="115"/>
    </location>
</feature>
<sequence length="207" mass="22550">MEDTRLYKREAIGRKIVGLFALLACATTVPFKDDIAGKVAGAVACMVLYFSIMDLVVNVRIKRGAAMLGAFALSSAGLWFAMSPILDQCSRDTCACAYASIVFLFVTAFVQLLALRYASPLVTPSVEDDEFARKRAEIVLSFQLRLDLGFALLFTISAVIMSVLTSNATAFAVAAFLQVLQTTGTYVLLQNVRQNMSRIEATYVESV</sequence>
<keyword evidence="1" id="KW-0812">Transmembrane</keyword>